<dbReference type="PANTHER" id="PTHR22923:SF116">
    <property type="entry name" value="C1Q DOMAIN-CONTAINING PROTEIN"/>
    <property type="match status" value="1"/>
</dbReference>
<keyword evidence="3 4" id="KW-0732">Signal</keyword>
<dbReference type="InterPro" id="IPR001073">
    <property type="entry name" value="C1q_dom"/>
</dbReference>
<keyword evidence="2" id="KW-0964">Secreted</keyword>
<dbReference type="Gene3D" id="2.60.120.40">
    <property type="match status" value="1"/>
</dbReference>
<dbReference type="GeneID" id="119718845"/>
<evidence type="ECO:0000256" key="4">
    <source>
        <dbReference type="SAM" id="SignalP"/>
    </source>
</evidence>
<accession>A0A913YXC9</accession>
<dbReference type="Pfam" id="PF00386">
    <property type="entry name" value="C1q"/>
    <property type="match status" value="1"/>
</dbReference>
<comment type="subcellular location">
    <subcellularLocation>
        <location evidence="1">Secreted</location>
    </subcellularLocation>
</comment>
<evidence type="ECO:0000256" key="3">
    <source>
        <dbReference type="ARBA" id="ARBA00022729"/>
    </source>
</evidence>
<dbReference type="GO" id="GO:0005576">
    <property type="term" value="C:extracellular region"/>
    <property type="evidence" value="ECO:0007669"/>
    <property type="project" value="UniProtKB-SubCell"/>
</dbReference>
<name>A0A913YXC9_PATMI</name>
<evidence type="ECO:0000259" key="5">
    <source>
        <dbReference type="PROSITE" id="PS50871"/>
    </source>
</evidence>
<evidence type="ECO:0000313" key="7">
    <source>
        <dbReference type="Proteomes" id="UP000887568"/>
    </source>
</evidence>
<dbReference type="PROSITE" id="PS50871">
    <property type="entry name" value="C1Q"/>
    <property type="match status" value="1"/>
</dbReference>
<dbReference type="SUPFAM" id="SSF49842">
    <property type="entry name" value="TNF-like"/>
    <property type="match status" value="1"/>
</dbReference>
<feature type="signal peptide" evidence="4">
    <location>
        <begin position="1"/>
        <end position="18"/>
    </location>
</feature>
<keyword evidence="7" id="KW-1185">Reference proteome</keyword>
<proteinExistence type="predicted"/>
<dbReference type="InterPro" id="IPR050822">
    <property type="entry name" value="Cerebellin_Synaptic_Org"/>
</dbReference>
<evidence type="ECO:0000256" key="2">
    <source>
        <dbReference type="ARBA" id="ARBA00022525"/>
    </source>
</evidence>
<reference evidence="6" key="1">
    <citation type="submission" date="2022-11" db="UniProtKB">
        <authorList>
            <consortium name="EnsemblMetazoa"/>
        </authorList>
    </citation>
    <scope>IDENTIFICATION</scope>
</reference>
<dbReference type="RefSeq" id="XP_038044193.1">
    <property type="nucleotide sequence ID" value="XM_038188265.1"/>
</dbReference>
<evidence type="ECO:0000313" key="6">
    <source>
        <dbReference type="EnsemblMetazoa" id="XP_038044193.1"/>
    </source>
</evidence>
<sequence length="191" mass="21011">MKIYVATIISIALLLGNSVNFGDSTPQVRRVDRSSRLARFETRDLRVLVGLLARETSVNQRVAFTAVRTTNTDVSTSNDTPLPFEKTETLLPGTSFDLKTGTFTCSVPGTYVFMFSALKFHPSSDLFVFLRKNGDIVVTSISTDSIHNEQVSGSAVLALQQGDTVYLTLYGKAFSGSWQQTTFSGFLLYPE</sequence>
<feature type="chain" id="PRO_5036673787" description="C1q domain-containing protein" evidence="4">
    <location>
        <begin position="19"/>
        <end position="191"/>
    </location>
</feature>
<feature type="domain" description="C1q" evidence="5">
    <location>
        <begin position="57"/>
        <end position="191"/>
    </location>
</feature>
<dbReference type="PRINTS" id="PR00007">
    <property type="entry name" value="COMPLEMNTC1Q"/>
</dbReference>
<dbReference type="AlphaFoldDB" id="A0A913YXC9"/>
<dbReference type="EnsemblMetazoa" id="XM_038188265.1">
    <property type="protein sequence ID" value="XP_038044193.1"/>
    <property type="gene ID" value="LOC119718845"/>
</dbReference>
<organism evidence="6 7">
    <name type="scientific">Patiria miniata</name>
    <name type="common">Bat star</name>
    <name type="synonym">Asterina miniata</name>
    <dbReference type="NCBI Taxonomy" id="46514"/>
    <lineage>
        <taxon>Eukaryota</taxon>
        <taxon>Metazoa</taxon>
        <taxon>Echinodermata</taxon>
        <taxon>Eleutherozoa</taxon>
        <taxon>Asterozoa</taxon>
        <taxon>Asteroidea</taxon>
        <taxon>Valvatacea</taxon>
        <taxon>Valvatida</taxon>
        <taxon>Asterinidae</taxon>
        <taxon>Patiria</taxon>
    </lineage>
</organism>
<dbReference type="PANTHER" id="PTHR22923">
    <property type="entry name" value="CEREBELLIN-RELATED"/>
    <property type="match status" value="1"/>
</dbReference>
<dbReference type="InterPro" id="IPR008983">
    <property type="entry name" value="Tumour_necrosis_fac-like_dom"/>
</dbReference>
<dbReference type="OMA" id="LRPANNE"/>
<dbReference type="Proteomes" id="UP000887568">
    <property type="component" value="Unplaced"/>
</dbReference>
<dbReference type="OrthoDB" id="8044756at2759"/>
<dbReference type="SMART" id="SM00110">
    <property type="entry name" value="C1Q"/>
    <property type="match status" value="1"/>
</dbReference>
<protein>
    <recommendedName>
        <fullName evidence="5">C1q domain-containing protein</fullName>
    </recommendedName>
</protein>
<evidence type="ECO:0000256" key="1">
    <source>
        <dbReference type="ARBA" id="ARBA00004613"/>
    </source>
</evidence>